<feature type="domain" description="Metallo-beta-lactamase" evidence="1">
    <location>
        <begin position="47"/>
        <end position="223"/>
    </location>
</feature>
<dbReference type="AlphaFoldDB" id="A0A8J3D7U3"/>
<name>A0A8J3D7U3_9BACT</name>
<dbReference type="PANTHER" id="PTHR42663:SF6">
    <property type="entry name" value="HYDROLASE C777.06C-RELATED"/>
    <property type="match status" value="1"/>
</dbReference>
<gene>
    <name evidence="2" type="primary">phnP</name>
    <name evidence="2" type="ORF">GCM10007390_10190</name>
</gene>
<dbReference type="CDD" id="cd16279">
    <property type="entry name" value="metallo-hydrolase-like_MBL-fold"/>
    <property type="match status" value="1"/>
</dbReference>
<dbReference type="Gene3D" id="3.60.15.10">
    <property type="entry name" value="Ribonuclease Z/Hydroxyacylglutathione hydrolase-like"/>
    <property type="match status" value="1"/>
</dbReference>
<dbReference type="Proteomes" id="UP000598271">
    <property type="component" value="Unassembled WGS sequence"/>
</dbReference>
<dbReference type="SUPFAM" id="SSF56281">
    <property type="entry name" value="Metallo-hydrolase/oxidoreductase"/>
    <property type="match status" value="1"/>
</dbReference>
<reference evidence="2 3" key="1">
    <citation type="journal article" date="2014" name="Int. J. Syst. Evol. Microbiol.">
        <title>Complete genome sequence of Corynebacterium casei LMG S-19264T (=DSM 44701T), isolated from a smear-ripened cheese.</title>
        <authorList>
            <consortium name="US DOE Joint Genome Institute (JGI-PGF)"/>
            <person name="Walter F."/>
            <person name="Albersmeier A."/>
            <person name="Kalinowski J."/>
            <person name="Ruckert C."/>
        </authorList>
    </citation>
    <scope>NUCLEOTIDE SEQUENCE [LARGE SCALE GENOMIC DNA]</scope>
    <source>
        <strain evidence="2 3">KCTC 12866</strain>
    </source>
</reference>
<protein>
    <submittedName>
        <fullName evidence="2">MBL fold metallo-hydrolase</fullName>
    </submittedName>
</protein>
<evidence type="ECO:0000313" key="3">
    <source>
        <dbReference type="Proteomes" id="UP000598271"/>
    </source>
</evidence>
<sequence>MKVTLLGTGTSQGVPVINCDCAVCRSLDYRDKRLRVSVWIEVQGKSFVIDTGPDFRQQVLRARIHQLDAVLFTHEHKDHTAGLDDVRGFNFSQKKDMPLYGRQQVLDQLKTEFAYVFVEKPYPGVPRLQLHPIQNLPFEVEGVMVTPIQVMHHLLPVFGFRIGDFAYITDANYIAEPELAKLKGAKVLVLDALQREGHLSHFTLAQALALIERLDIPTTYLTHLSHRMGRHEEVEKELPDGVKLAYDGLVLHLDGEGRSHKV</sequence>
<organism evidence="2 3">
    <name type="scientific">Persicitalea jodogahamensis</name>
    <dbReference type="NCBI Taxonomy" id="402147"/>
    <lineage>
        <taxon>Bacteria</taxon>
        <taxon>Pseudomonadati</taxon>
        <taxon>Bacteroidota</taxon>
        <taxon>Cytophagia</taxon>
        <taxon>Cytophagales</taxon>
        <taxon>Spirosomataceae</taxon>
        <taxon>Persicitalea</taxon>
    </lineage>
</organism>
<comment type="caution">
    <text evidence="2">The sequence shown here is derived from an EMBL/GenBank/DDBJ whole genome shotgun (WGS) entry which is preliminary data.</text>
</comment>
<dbReference type="EMBL" id="BMXF01000001">
    <property type="protein sequence ID" value="GHB58659.1"/>
    <property type="molecule type" value="Genomic_DNA"/>
</dbReference>
<evidence type="ECO:0000259" key="1">
    <source>
        <dbReference type="Pfam" id="PF12706"/>
    </source>
</evidence>
<proteinExistence type="predicted"/>
<keyword evidence="3" id="KW-1185">Reference proteome</keyword>
<dbReference type="RefSeq" id="WP_189563252.1">
    <property type="nucleotide sequence ID" value="NZ_BMXF01000001.1"/>
</dbReference>
<dbReference type="InterPro" id="IPR036866">
    <property type="entry name" value="RibonucZ/Hydroxyglut_hydro"/>
</dbReference>
<evidence type="ECO:0000313" key="2">
    <source>
        <dbReference type="EMBL" id="GHB58659.1"/>
    </source>
</evidence>
<accession>A0A8J3D7U3</accession>
<dbReference type="PANTHER" id="PTHR42663">
    <property type="entry name" value="HYDROLASE C777.06C-RELATED-RELATED"/>
    <property type="match status" value="1"/>
</dbReference>
<dbReference type="Pfam" id="PF12706">
    <property type="entry name" value="Lactamase_B_2"/>
    <property type="match status" value="1"/>
</dbReference>
<dbReference type="InterPro" id="IPR001279">
    <property type="entry name" value="Metallo-B-lactamas"/>
</dbReference>